<organism evidence="1 2">
    <name type="scientific">Liparis tanakae</name>
    <name type="common">Tanaka's snailfish</name>
    <dbReference type="NCBI Taxonomy" id="230148"/>
    <lineage>
        <taxon>Eukaryota</taxon>
        <taxon>Metazoa</taxon>
        <taxon>Chordata</taxon>
        <taxon>Craniata</taxon>
        <taxon>Vertebrata</taxon>
        <taxon>Euteleostomi</taxon>
        <taxon>Actinopterygii</taxon>
        <taxon>Neopterygii</taxon>
        <taxon>Teleostei</taxon>
        <taxon>Neoteleostei</taxon>
        <taxon>Acanthomorphata</taxon>
        <taxon>Eupercaria</taxon>
        <taxon>Perciformes</taxon>
        <taxon>Cottioidei</taxon>
        <taxon>Cottales</taxon>
        <taxon>Liparidae</taxon>
        <taxon>Liparis</taxon>
    </lineage>
</organism>
<protein>
    <submittedName>
        <fullName evidence="1">Uncharacterized protein</fullName>
    </submittedName>
</protein>
<dbReference type="EMBL" id="SRLO01000079">
    <property type="protein sequence ID" value="TNN77849.1"/>
    <property type="molecule type" value="Genomic_DNA"/>
</dbReference>
<gene>
    <name evidence="1" type="ORF">EYF80_011906</name>
</gene>
<proteinExistence type="predicted"/>
<dbReference type="Proteomes" id="UP000314294">
    <property type="component" value="Unassembled WGS sequence"/>
</dbReference>
<dbReference type="AlphaFoldDB" id="A0A4Z2IIQ0"/>
<name>A0A4Z2IIQ0_9TELE</name>
<reference evidence="1 2" key="1">
    <citation type="submission" date="2019-03" db="EMBL/GenBank/DDBJ databases">
        <title>First draft genome of Liparis tanakae, snailfish: a comprehensive survey of snailfish specific genes.</title>
        <authorList>
            <person name="Kim W."/>
            <person name="Song I."/>
            <person name="Jeong J.-H."/>
            <person name="Kim D."/>
            <person name="Kim S."/>
            <person name="Ryu S."/>
            <person name="Song J.Y."/>
            <person name="Lee S.K."/>
        </authorList>
    </citation>
    <scope>NUCLEOTIDE SEQUENCE [LARGE SCALE GENOMIC DNA]</scope>
    <source>
        <tissue evidence="1">Muscle</tissue>
    </source>
</reference>
<sequence length="74" mass="9261">MVRTFESKIRRRTLPSSLYRTCEVMWPAKWRSKQSPPRQRHQAHRCGVWEQRRWEDEKFWMELSASHQWNLMSK</sequence>
<keyword evidence="2" id="KW-1185">Reference proteome</keyword>
<evidence type="ECO:0000313" key="2">
    <source>
        <dbReference type="Proteomes" id="UP000314294"/>
    </source>
</evidence>
<accession>A0A4Z2IIQ0</accession>
<comment type="caution">
    <text evidence="1">The sequence shown here is derived from an EMBL/GenBank/DDBJ whole genome shotgun (WGS) entry which is preliminary data.</text>
</comment>
<evidence type="ECO:0000313" key="1">
    <source>
        <dbReference type="EMBL" id="TNN77849.1"/>
    </source>
</evidence>